<feature type="transmembrane region" description="Helical" evidence="2">
    <location>
        <begin position="306"/>
        <end position="332"/>
    </location>
</feature>
<feature type="transmembrane region" description="Helical" evidence="2">
    <location>
        <begin position="133"/>
        <end position="150"/>
    </location>
</feature>
<keyword evidence="4" id="KW-1185">Reference proteome</keyword>
<protein>
    <recommendedName>
        <fullName evidence="5">Integral membrane protein</fullName>
    </recommendedName>
</protein>
<sequence>MADGALTRTAGRPRGASESEAGPRAAGPRSRWPWWAGVLSVYAASRVLTSVLMLLAARTQIASPWGPASPSLLRFSTFWDTGWYRTILLHGYPEVLPVDDAGHVQPNAWAFMPVYPAVVRVVEAVTGASFEQAAVGVSVIAGAGAVLVLHRLLSRFLPASAVMTAVVLVCVAPLSPLFQIGYAESLSTLVLLTALLLLVDRRYGALVPVVVVLAFTRPLGAAFAFALVLHGIHRLRTADADPFPGSERLRVATAAVAAGAAALAWPAIAWIRTGSPTAYTDTELAWRSGYTGFRHLIPFEPWFDGAAFWVGGPAGVVAVVLVVVAFGGMLLLPAVRALGTDLRIWILAYGVYLLAVFFPQSSLFRLLLPMIPLAGALALPRSRAYRVALVLAAVAGQWIWIDVIWRMTTADWTPP</sequence>
<accession>A0A251YS26</accession>
<feature type="transmembrane region" description="Helical" evidence="2">
    <location>
        <begin position="156"/>
        <end position="174"/>
    </location>
</feature>
<reference evidence="3 4" key="1">
    <citation type="submission" date="2016-08" db="EMBL/GenBank/DDBJ databases">
        <title>Genome sequence of Clavibacter michiganensis spp strain CFBP8019.</title>
        <authorList>
            <person name="Thapa S.P."/>
            <person name="Coaker G."/>
            <person name="Jacques M.-A."/>
        </authorList>
    </citation>
    <scope>NUCLEOTIDE SEQUENCE [LARGE SCALE GENOMIC DNA]</scope>
    <source>
        <strain evidence="3">CFBP8019</strain>
    </source>
</reference>
<evidence type="ECO:0000313" key="3">
    <source>
        <dbReference type="EMBL" id="OUE27050.1"/>
    </source>
</evidence>
<feature type="transmembrane region" description="Helical" evidence="2">
    <location>
        <begin position="205"/>
        <end position="229"/>
    </location>
</feature>
<dbReference type="OrthoDB" id="151635at2"/>
<comment type="caution">
    <text evidence="3">The sequence shown here is derived from an EMBL/GenBank/DDBJ whole genome shotgun (WGS) entry which is preliminary data.</text>
</comment>
<evidence type="ECO:0000313" key="4">
    <source>
        <dbReference type="Proteomes" id="UP000195101"/>
    </source>
</evidence>
<feature type="transmembrane region" description="Helical" evidence="2">
    <location>
        <begin position="249"/>
        <end position="271"/>
    </location>
</feature>
<feature type="transmembrane region" description="Helical" evidence="2">
    <location>
        <begin position="344"/>
        <end position="364"/>
    </location>
</feature>
<feature type="transmembrane region" description="Helical" evidence="2">
    <location>
        <begin position="32"/>
        <end position="55"/>
    </location>
</feature>
<keyword evidence="2" id="KW-1133">Transmembrane helix</keyword>
<dbReference type="AlphaFoldDB" id="A0A251YS26"/>
<feature type="transmembrane region" description="Helical" evidence="2">
    <location>
        <begin position="384"/>
        <end position="405"/>
    </location>
</feature>
<organism evidence="3 4">
    <name type="scientific">Clavibacter michiganensis</name>
    <dbReference type="NCBI Taxonomy" id="28447"/>
    <lineage>
        <taxon>Bacteria</taxon>
        <taxon>Bacillati</taxon>
        <taxon>Actinomycetota</taxon>
        <taxon>Actinomycetes</taxon>
        <taxon>Micrococcales</taxon>
        <taxon>Microbacteriaceae</taxon>
        <taxon>Clavibacter</taxon>
    </lineage>
</organism>
<name>A0A251YS26_9MICO</name>
<dbReference type="EMBL" id="MDJZ01000005">
    <property type="protein sequence ID" value="OUE27050.1"/>
    <property type="molecule type" value="Genomic_DNA"/>
</dbReference>
<proteinExistence type="predicted"/>
<evidence type="ECO:0000256" key="2">
    <source>
        <dbReference type="SAM" id="Phobius"/>
    </source>
</evidence>
<evidence type="ECO:0000256" key="1">
    <source>
        <dbReference type="SAM" id="MobiDB-lite"/>
    </source>
</evidence>
<gene>
    <name evidence="3" type="ORF">BFL37_02940</name>
</gene>
<keyword evidence="2" id="KW-0472">Membrane</keyword>
<evidence type="ECO:0008006" key="5">
    <source>
        <dbReference type="Google" id="ProtNLM"/>
    </source>
</evidence>
<keyword evidence="2" id="KW-0812">Transmembrane</keyword>
<dbReference type="Proteomes" id="UP000195101">
    <property type="component" value="Unassembled WGS sequence"/>
</dbReference>
<feature type="region of interest" description="Disordered" evidence="1">
    <location>
        <begin position="1"/>
        <end position="29"/>
    </location>
</feature>